<evidence type="ECO:0008006" key="3">
    <source>
        <dbReference type="Google" id="ProtNLM"/>
    </source>
</evidence>
<evidence type="ECO:0000313" key="1">
    <source>
        <dbReference type="EMBL" id="OGY97082.1"/>
    </source>
</evidence>
<reference evidence="1 2" key="1">
    <citation type="journal article" date="2016" name="Nat. Commun.">
        <title>Thousands of microbial genomes shed light on interconnected biogeochemical processes in an aquifer system.</title>
        <authorList>
            <person name="Anantharaman K."/>
            <person name="Brown C.T."/>
            <person name="Hug L.A."/>
            <person name="Sharon I."/>
            <person name="Castelle C.J."/>
            <person name="Probst A.J."/>
            <person name="Thomas B.C."/>
            <person name="Singh A."/>
            <person name="Wilkins M.J."/>
            <person name="Karaoz U."/>
            <person name="Brodie E.L."/>
            <person name="Williams K.H."/>
            <person name="Hubbard S.S."/>
            <person name="Banfield J.F."/>
        </authorList>
    </citation>
    <scope>NUCLEOTIDE SEQUENCE [LARGE SCALE GENOMIC DNA]</scope>
</reference>
<accession>A0A1G2C6Q8</accession>
<dbReference type="Proteomes" id="UP000176648">
    <property type="component" value="Unassembled WGS sequence"/>
</dbReference>
<name>A0A1G2C6Q8_9BACT</name>
<dbReference type="AlphaFoldDB" id="A0A1G2C6Q8"/>
<comment type="caution">
    <text evidence="1">The sequence shown here is derived from an EMBL/GenBank/DDBJ whole genome shotgun (WGS) entry which is preliminary data.</text>
</comment>
<dbReference type="InterPro" id="IPR015797">
    <property type="entry name" value="NUDIX_hydrolase-like_dom_sf"/>
</dbReference>
<evidence type="ECO:0000313" key="2">
    <source>
        <dbReference type="Proteomes" id="UP000176648"/>
    </source>
</evidence>
<gene>
    <name evidence="1" type="ORF">A2122_00615</name>
</gene>
<dbReference type="STRING" id="1798644.A2122_00615"/>
<proteinExistence type="predicted"/>
<sequence length="234" mass="26673">MAEKINAENPEWTSEEGRVGAVVLKKIHQTLRSGASLPWEVQELFIGSGPNDNTRWRPEEEEIAVVVLKKIEQTQERNARIPGRVYEAHLRTKKNISTEIALFNGRGELYLARRPSLSEVPTEPYPGKLHIPGVLHMRNEINYAAYRRLLHEEHLIIDSPAELPDPDVTLEVWDEKRGYYLAQVYVVEGTDGECATTSLQGAFFSKDAMPWDELIPTHRDEIVKAAFEAYRAAR</sequence>
<protein>
    <recommendedName>
        <fullName evidence="3">Nudix hydrolase domain-containing protein</fullName>
    </recommendedName>
</protein>
<organism evidence="1 2">
    <name type="scientific">Candidatus Liptonbacteria bacterium GWB1_49_6</name>
    <dbReference type="NCBI Taxonomy" id="1798644"/>
    <lineage>
        <taxon>Bacteria</taxon>
        <taxon>Candidatus Liptoniibacteriota</taxon>
    </lineage>
</organism>
<dbReference type="EMBL" id="MHKU01000011">
    <property type="protein sequence ID" value="OGY97082.1"/>
    <property type="molecule type" value="Genomic_DNA"/>
</dbReference>
<dbReference type="SUPFAM" id="SSF55811">
    <property type="entry name" value="Nudix"/>
    <property type="match status" value="1"/>
</dbReference>